<gene>
    <name evidence="2" type="ORF">BLA29_011533</name>
</gene>
<dbReference type="AlphaFoldDB" id="A0A1Y3BU72"/>
<protein>
    <submittedName>
        <fullName evidence="2">DFP2-like protein</fullName>
    </submittedName>
</protein>
<evidence type="ECO:0000313" key="2">
    <source>
        <dbReference type="EMBL" id="OTF82725.1"/>
    </source>
</evidence>
<dbReference type="Proteomes" id="UP000194236">
    <property type="component" value="Unassembled WGS sequence"/>
</dbReference>
<accession>A0A1Y3BU72</accession>
<feature type="non-terminal residue" evidence="2">
    <location>
        <position position="200"/>
    </location>
</feature>
<keyword evidence="3" id="KW-1185">Reference proteome</keyword>
<comment type="caution">
    <text evidence="2">The sequence shown here is derived from an EMBL/GenBank/DDBJ whole genome shotgun (WGS) entry which is preliminary data.</text>
</comment>
<proteinExistence type="predicted"/>
<evidence type="ECO:0000313" key="3">
    <source>
        <dbReference type="Proteomes" id="UP000194236"/>
    </source>
</evidence>
<feature type="compositionally biased region" description="Polar residues" evidence="1">
    <location>
        <begin position="31"/>
        <end position="50"/>
    </location>
</feature>
<feature type="compositionally biased region" description="Low complexity" evidence="1">
    <location>
        <begin position="51"/>
        <end position="69"/>
    </location>
</feature>
<dbReference type="OrthoDB" id="10405216at2759"/>
<organism evidence="2 3">
    <name type="scientific">Euroglyphus maynei</name>
    <name type="common">Mayne's house dust mite</name>
    <dbReference type="NCBI Taxonomy" id="6958"/>
    <lineage>
        <taxon>Eukaryota</taxon>
        <taxon>Metazoa</taxon>
        <taxon>Ecdysozoa</taxon>
        <taxon>Arthropoda</taxon>
        <taxon>Chelicerata</taxon>
        <taxon>Arachnida</taxon>
        <taxon>Acari</taxon>
        <taxon>Acariformes</taxon>
        <taxon>Sarcoptiformes</taxon>
        <taxon>Astigmata</taxon>
        <taxon>Psoroptidia</taxon>
        <taxon>Analgoidea</taxon>
        <taxon>Pyroglyphidae</taxon>
        <taxon>Pyroglyphinae</taxon>
        <taxon>Euroglyphus</taxon>
    </lineage>
</organism>
<name>A0A1Y3BU72_EURMA</name>
<dbReference type="EMBL" id="MUJZ01007033">
    <property type="protein sequence ID" value="OTF82725.1"/>
    <property type="molecule type" value="Genomic_DNA"/>
</dbReference>
<feature type="region of interest" description="Disordered" evidence="1">
    <location>
        <begin position="31"/>
        <end position="75"/>
    </location>
</feature>
<evidence type="ECO:0000256" key="1">
    <source>
        <dbReference type="SAM" id="MobiDB-lite"/>
    </source>
</evidence>
<sequence>MLQQSATTLTLNEQNRLNEIYNRLANQAQLLPKNYGNNEEQQTSASSYDEQQQQQQQQQSSQLQASQSSGYGMYQNNEQGISKITQIPHGSMFAFPDKSGKLEFESMYAKQPYSIVFRTHSMPVKIKQQHQTLPAPEVEFVRSQEEAHRIKHEVIRPVIQEVHEIIQPYRRVVQEVRPVIENVHTIVAKGEPRQHGGGGG</sequence>
<reference evidence="2 3" key="1">
    <citation type="submission" date="2017-03" db="EMBL/GenBank/DDBJ databases">
        <title>Genome Survey of Euroglyphus maynei.</title>
        <authorList>
            <person name="Arlian L.G."/>
            <person name="Morgan M.S."/>
            <person name="Rider S.D."/>
        </authorList>
    </citation>
    <scope>NUCLEOTIDE SEQUENCE [LARGE SCALE GENOMIC DNA]</scope>
    <source>
        <strain evidence="2">Arlian Lab</strain>
        <tissue evidence="2">Whole body</tissue>
    </source>
</reference>